<dbReference type="EMBL" id="JBHLUX010000039">
    <property type="protein sequence ID" value="MFC0472136.1"/>
    <property type="molecule type" value="Genomic_DNA"/>
</dbReference>
<protein>
    <submittedName>
        <fullName evidence="4">Class II aldolase/adducin family protein</fullName>
    </submittedName>
</protein>
<evidence type="ECO:0000313" key="5">
    <source>
        <dbReference type="Proteomes" id="UP001589838"/>
    </source>
</evidence>
<organism evidence="4 5">
    <name type="scientific">Halalkalibacter kiskunsagensis</name>
    <dbReference type="NCBI Taxonomy" id="1548599"/>
    <lineage>
        <taxon>Bacteria</taxon>
        <taxon>Bacillati</taxon>
        <taxon>Bacillota</taxon>
        <taxon>Bacilli</taxon>
        <taxon>Bacillales</taxon>
        <taxon>Bacillaceae</taxon>
        <taxon>Halalkalibacter</taxon>
    </lineage>
</organism>
<dbReference type="SUPFAM" id="SSF53639">
    <property type="entry name" value="AraD/HMP-PK domain-like"/>
    <property type="match status" value="1"/>
</dbReference>
<dbReference type="Pfam" id="PF00596">
    <property type="entry name" value="Aldolase_II"/>
    <property type="match status" value="1"/>
</dbReference>
<reference evidence="4 5" key="1">
    <citation type="submission" date="2024-09" db="EMBL/GenBank/DDBJ databases">
        <authorList>
            <person name="Sun Q."/>
            <person name="Mori K."/>
        </authorList>
    </citation>
    <scope>NUCLEOTIDE SEQUENCE [LARGE SCALE GENOMIC DNA]</scope>
    <source>
        <strain evidence="4 5">NCAIM B.02610</strain>
    </source>
</reference>
<feature type="domain" description="Class II aldolase/adducin N-terminal" evidence="3">
    <location>
        <begin position="9"/>
        <end position="185"/>
    </location>
</feature>
<evidence type="ECO:0000256" key="2">
    <source>
        <dbReference type="ARBA" id="ARBA00023239"/>
    </source>
</evidence>
<evidence type="ECO:0000256" key="1">
    <source>
        <dbReference type="ARBA" id="ARBA00022723"/>
    </source>
</evidence>
<dbReference type="Gene3D" id="3.40.225.10">
    <property type="entry name" value="Class II aldolase/adducin N-terminal domain"/>
    <property type="match status" value="1"/>
</dbReference>
<proteinExistence type="predicted"/>
<comment type="caution">
    <text evidence="4">The sequence shown here is derived from an EMBL/GenBank/DDBJ whole genome shotgun (WGS) entry which is preliminary data.</text>
</comment>
<dbReference type="InterPro" id="IPR001303">
    <property type="entry name" value="Aldolase_II/adducin_N"/>
</dbReference>
<dbReference type="PANTHER" id="PTHR22789">
    <property type="entry name" value="FUCULOSE PHOSPHATE ALDOLASE"/>
    <property type="match status" value="1"/>
</dbReference>
<dbReference type="PANTHER" id="PTHR22789:SF0">
    <property type="entry name" value="3-OXO-TETRONATE 4-PHOSPHATE DECARBOXYLASE-RELATED"/>
    <property type="match status" value="1"/>
</dbReference>
<keyword evidence="5" id="KW-1185">Reference proteome</keyword>
<dbReference type="InterPro" id="IPR050197">
    <property type="entry name" value="Aldolase_class_II_sugar_metab"/>
</dbReference>
<accession>A0ABV6KFN2</accession>
<dbReference type="InterPro" id="IPR036409">
    <property type="entry name" value="Aldolase_II/adducin_N_sf"/>
</dbReference>
<evidence type="ECO:0000259" key="3">
    <source>
        <dbReference type="SMART" id="SM01007"/>
    </source>
</evidence>
<keyword evidence="2" id="KW-0456">Lyase</keyword>
<gene>
    <name evidence="4" type="ORF">ACFFHM_16915</name>
</gene>
<dbReference type="Proteomes" id="UP001589838">
    <property type="component" value="Unassembled WGS sequence"/>
</dbReference>
<dbReference type="RefSeq" id="WP_335960678.1">
    <property type="nucleotide sequence ID" value="NZ_JAXBLX010000011.1"/>
</dbReference>
<evidence type="ECO:0000313" key="4">
    <source>
        <dbReference type="EMBL" id="MFC0472136.1"/>
    </source>
</evidence>
<name>A0ABV6KFN2_9BACI</name>
<sequence>MLETNAVNKQLQEVGRYMMEHQLAWGNAGNISAKTSSDQFLITASGTYLGELDLNDFVECSYDGKRNPESKKPSKEIPMHQAVYEQRPDINAILHASPFYSTLVACSNMDIPSECFVESMYYLERVERVAYHHPGSEELGAAVKEKAKRSNILLLENHGILVFDSSIKEARMALQSLEFACRMLVTAKGSNVELERLPNDTVHDFLHHAGYKPRRKWDDQ</sequence>
<dbReference type="SMART" id="SM01007">
    <property type="entry name" value="Aldolase_II"/>
    <property type="match status" value="1"/>
</dbReference>
<keyword evidence="1" id="KW-0479">Metal-binding</keyword>